<proteinExistence type="predicted"/>
<feature type="domain" description="FAM194 C-terminal" evidence="1">
    <location>
        <begin position="367"/>
        <end position="520"/>
    </location>
</feature>
<evidence type="ECO:0000313" key="2">
    <source>
        <dbReference type="EMBL" id="CAI8056717.1"/>
    </source>
</evidence>
<dbReference type="InterPro" id="IPR029281">
    <property type="entry name" value="FAM194_C"/>
</dbReference>
<dbReference type="PANTHER" id="PTHR23093:SF18">
    <property type="entry name" value="GLUTAMATE RICH 6"/>
    <property type="match status" value="1"/>
</dbReference>
<dbReference type="PANTHER" id="PTHR23093">
    <property type="entry name" value="SIMILAR TO CHROMOSOME 3 OPEN READING FRAME 20"/>
    <property type="match status" value="1"/>
</dbReference>
<evidence type="ECO:0000259" key="1">
    <source>
        <dbReference type="Pfam" id="PF14977"/>
    </source>
</evidence>
<reference evidence="2" key="1">
    <citation type="submission" date="2023-03" db="EMBL/GenBank/DDBJ databases">
        <authorList>
            <person name="Steffen K."/>
            <person name="Cardenas P."/>
        </authorList>
    </citation>
    <scope>NUCLEOTIDE SEQUENCE</scope>
</reference>
<sequence>MVSVGTQTPWSWLHSFTEDEKKKGENAILDRPLLGVSRSSGMPEIGACSREAREEQKEGLEKLSLPHIVTEEAMSAPESQHLAALQFPSDSYSASSTSSGEEEVGDTILPSLAVEPSAPNTELAVRQLSWPAVLRYLRESESEASKYFSIDREPRKVLKGVERDQETARENTSNELMPNEARCATEEAVVAELNKLCHFCGQPLGEWSVLQSATGSGDQGRAEACCWQFKEFCLLVAGCLRQMIAERVSAQPTEITVKLRNKKDVKMEAEERALALLRRRKRQRKKMAKKTLQSSSFYSLTKQTKTIQFSLLSPAVLSTGWTFGERQRTSIREQKKKKKRNVTRKLPPEILELLIKSMAGPREVDVRQYPDSSISFSTLLPDHTGHYRYPSGSLAVLIYSHTPGVLSYLLFSERGEEVLGYADQLGRIWCSHPPPDSHLLRLWLTSDGEGAVFSGTGEVVRRWGREREAEQTVFQPLVSPLNKHLDVQLARQAEAVISFSPCQQHHVKFTVTHKLKEKSGILVRERTPDVTEGYYQCYLRQAQARLKGPGEEDREYLVPDLAVLEPSPSPLTSLTVVELFEICGIKLDS</sequence>
<name>A0AA35TZI4_GEOBA</name>
<organism evidence="2 3">
    <name type="scientific">Geodia barretti</name>
    <name type="common">Barrett's horny sponge</name>
    <dbReference type="NCBI Taxonomy" id="519541"/>
    <lineage>
        <taxon>Eukaryota</taxon>
        <taxon>Metazoa</taxon>
        <taxon>Porifera</taxon>
        <taxon>Demospongiae</taxon>
        <taxon>Heteroscleromorpha</taxon>
        <taxon>Tetractinellida</taxon>
        <taxon>Astrophorina</taxon>
        <taxon>Geodiidae</taxon>
        <taxon>Geodia</taxon>
    </lineage>
</organism>
<evidence type="ECO:0000313" key="3">
    <source>
        <dbReference type="Proteomes" id="UP001174909"/>
    </source>
</evidence>
<gene>
    <name evidence="2" type="ORF">GBAR_LOCUS30903</name>
</gene>
<comment type="caution">
    <text evidence="2">The sequence shown here is derived from an EMBL/GenBank/DDBJ whole genome shotgun (WGS) entry which is preliminary data.</text>
</comment>
<dbReference type="Pfam" id="PF14977">
    <property type="entry name" value="FAM194"/>
    <property type="match status" value="1"/>
</dbReference>
<accession>A0AA35TZI4</accession>
<keyword evidence="3" id="KW-1185">Reference proteome</keyword>
<dbReference type="AlphaFoldDB" id="A0AA35TZI4"/>
<dbReference type="EMBL" id="CASHTH010004392">
    <property type="protein sequence ID" value="CAI8056717.1"/>
    <property type="molecule type" value="Genomic_DNA"/>
</dbReference>
<protein>
    <recommendedName>
        <fullName evidence="1">FAM194 C-terminal domain-containing protein</fullName>
    </recommendedName>
</protein>
<dbReference type="Proteomes" id="UP001174909">
    <property type="component" value="Unassembled WGS sequence"/>
</dbReference>